<dbReference type="NCBIfam" id="TIGR01845">
    <property type="entry name" value="outer_NodT"/>
    <property type="match status" value="1"/>
</dbReference>
<dbReference type="EMBL" id="CP117411">
    <property type="protein sequence ID" value="WCT74334.1"/>
    <property type="molecule type" value="Genomic_DNA"/>
</dbReference>
<evidence type="ECO:0000256" key="3">
    <source>
        <dbReference type="ARBA" id="ARBA00022452"/>
    </source>
</evidence>
<dbReference type="Gene3D" id="2.20.200.10">
    <property type="entry name" value="Outer membrane efflux proteins (OEP)"/>
    <property type="match status" value="1"/>
</dbReference>
<dbReference type="InterPro" id="IPR003423">
    <property type="entry name" value="OMP_efflux"/>
</dbReference>
<evidence type="ECO:0000256" key="1">
    <source>
        <dbReference type="ARBA" id="ARBA00004370"/>
    </source>
</evidence>
<comment type="similarity">
    <text evidence="2 9">Belongs to the outer membrane factor (OMF) (TC 1.B.17) family.</text>
</comment>
<keyword evidence="4 9" id="KW-0812">Transmembrane</keyword>
<evidence type="ECO:0000256" key="5">
    <source>
        <dbReference type="ARBA" id="ARBA00022729"/>
    </source>
</evidence>
<keyword evidence="3 9" id="KW-1134">Transmembrane beta strand</keyword>
<sequence length="473" mass="49620">MSRSHRLSALLGPLLIAGCAAPNLGPKPEIATPGAYPMAQSLAATTPTAAWPEAEWWRAYRDPQLDTLLAEALKGSPSVAIAAARVRQAEGQRLKAGAAGQPQVTGNGSAGLNKQSYNNGIPAQFVPKGWNDVGRLSLDFSLDLDLWGKTRAAVAAATSEAEAARIDAAQAALLLTTDVVAAYADLSRLYAEQDVLKRAFELRSDNARLVSDRVRTGLDTQGELKQSASQVPAARVDLAANEEQIALTRNRIAALVGAGPDRALTIARPVAVVDAGEALPADVGIALVARRPDIAAARARVDAAASRIKVARADFYPNISLSGLIGLQSLYLDNLLKGGSEIGNVGPAISLPIFRGGALKGQYTQARGTYDEAVATYDRTLLTAVREVADAVTSRHQLAAQAVDARAALTDAEGAFRVAQLRYRGGLSTYLNVLSAEQNVLTARRVLAGVEARRLTIDVALVRALGGGFRTAA</sequence>
<proteinExistence type="inferred from homology"/>
<evidence type="ECO:0000256" key="6">
    <source>
        <dbReference type="ARBA" id="ARBA00023136"/>
    </source>
</evidence>
<keyword evidence="11" id="KW-1185">Reference proteome</keyword>
<keyword evidence="6 9" id="KW-0472">Membrane</keyword>
<evidence type="ECO:0000256" key="9">
    <source>
        <dbReference type="RuleBase" id="RU362097"/>
    </source>
</evidence>
<dbReference type="PANTHER" id="PTHR30203:SF20">
    <property type="entry name" value="MULTIDRUG RESISTANCE OUTER MEMBRANE PROTEIN MDTP-RELATED"/>
    <property type="match status" value="1"/>
</dbReference>
<name>A0ABY7TR81_9SPHN</name>
<evidence type="ECO:0000256" key="4">
    <source>
        <dbReference type="ARBA" id="ARBA00022692"/>
    </source>
</evidence>
<dbReference type="Proteomes" id="UP001220395">
    <property type="component" value="Chromosome"/>
</dbReference>
<gene>
    <name evidence="10" type="ORF">PQ455_03645</name>
</gene>
<evidence type="ECO:0000256" key="8">
    <source>
        <dbReference type="ARBA" id="ARBA00023288"/>
    </source>
</evidence>
<dbReference type="SUPFAM" id="SSF56954">
    <property type="entry name" value="Outer membrane efflux proteins (OEP)"/>
    <property type="match status" value="1"/>
</dbReference>
<comment type="subcellular location">
    <subcellularLocation>
        <location evidence="9">Cell membrane</location>
        <topology evidence="9">Lipid-anchor</topology>
    </subcellularLocation>
    <subcellularLocation>
        <location evidence="1">Membrane</location>
    </subcellularLocation>
</comment>
<keyword evidence="8 9" id="KW-0449">Lipoprotein</keyword>
<keyword evidence="7 9" id="KW-0564">Palmitate</keyword>
<evidence type="ECO:0000313" key="10">
    <source>
        <dbReference type="EMBL" id="WCT74334.1"/>
    </source>
</evidence>
<dbReference type="Gene3D" id="1.20.1600.10">
    <property type="entry name" value="Outer membrane efflux proteins (OEP)"/>
    <property type="match status" value="1"/>
</dbReference>
<evidence type="ECO:0000256" key="2">
    <source>
        <dbReference type="ARBA" id="ARBA00007613"/>
    </source>
</evidence>
<evidence type="ECO:0000313" key="11">
    <source>
        <dbReference type="Proteomes" id="UP001220395"/>
    </source>
</evidence>
<evidence type="ECO:0000256" key="7">
    <source>
        <dbReference type="ARBA" id="ARBA00023139"/>
    </source>
</evidence>
<reference evidence="10 11" key="1">
    <citation type="submission" date="2023-02" db="EMBL/GenBank/DDBJ databases">
        <title>Genome sequence of Sphingomonas naphthae.</title>
        <authorList>
            <person name="Kim S."/>
            <person name="Heo J."/>
            <person name="Kwon S.-W."/>
        </authorList>
    </citation>
    <scope>NUCLEOTIDE SEQUENCE [LARGE SCALE GENOMIC DNA]</scope>
    <source>
        <strain evidence="10 11">KACC 18716</strain>
    </source>
</reference>
<dbReference type="Pfam" id="PF02321">
    <property type="entry name" value="OEP"/>
    <property type="match status" value="2"/>
</dbReference>
<dbReference type="PANTHER" id="PTHR30203">
    <property type="entry name" value="OUTER MEMBRANE CATION EFFLUX PROTEIN"/>
    <property type="match status" value="1"/>
</dbReference>
<dbReference type="InterPro" id="IPR010131">
    <property type="entry name" value="MdtP/NodT-like"/>
</dbReference>
<dbReference type="RefSeq" id="WP_273689291.1">
    <property type="nucleotide sequence ID" value="NZ_CP117411.1"/>
</dbReference>
<dbReference type="PROSITE" id="PS51257">
    <property type="entry name" value="PROKAR_LIPOPROTEIN"/>
    <property type="match status" value="1"/>
</dbReference>
<protein>
    <submittedName>
        <fullName evidence="10">Efflux transporter outer membrane subunit</fullName>
    </submittedName>
</protein>
<keyword evidence="5" id="KW-0732">Signal</keyword>
<organism evidence="10 11">
    <name type="scientific">Sphingomonas naphthae</name>
    <dbReference type="NCBI Taxonomy" id="1813468"/>
    <lineage>
        <taxon>Bacteria</taxon>
        <taxon>Pseudomonadati</taxon>
        <taxon>Pseudomonadota</taxon>
        <taxon>Alphaproteobacteria</taxon>
        <taxon>Sphingomonadales</taxon>
        <taxon>Sphingomonadaceae</taxon>
        <taxon>Sphingomonas</taxon>
    </lineage>
</organism>
<accession>A0ABY7TR81</accession>